<dbReference type="InParanoid" id="D6U7R1"/>
<protein>
    <submittedName>
        <fullName evidence="1">Uncharacterized protein</fullName>
    </submittedName>
</protein>
<sequence>MSTAITRLARVTGLVASFLTLLVVLSACFEASNAVSAPPVWKNQHTQLFSMDYMSDWDVSTKDLYLGASSPQLEMLQGTLFTRVEDPAASLHVLYATRPNNTVSSRDLMLKLFLGSSQHPMQASSLSITALNGEHWYQGSMEKQVKQSDGSTLAVKETVLGIDHAISANKTELYFIICQDTTSSYAKTSHDYFERMVKSFHFSS</sequence>
<reference evidence="1 2" key="1">
    <citation type="journal article" date="2011" name="Stand. Genomic Sci.">
        <title>Non-contiguous finished genome sequence and contextual data of the filamentous soil bacterium Ktedonobacter racemifer type strain (SOSP1-21).</title>
        <authorList>
            <person name="Chang Y.J."/>
            <person name="Land M."/>
            <person name="Hauser L."/>
            <person name="Chertkov O."/>
            <person name="Del Rio T.G."/>
            <person name="Nolan M."/>
            <person name="Copeland A."/>
            <person name="Tice H."/>
            <person name="Cheng J.F."/>
            <person name="Lucas S."/>
            <person name="Han C."/>
            <person name="Goodwin L."/>
            <person name="Pitluck S."/>
            <person name="Ivanova N."/>
            <person name="Ovchinikova G."/>
            <person name="Pati A."/>
            <person name="Chen A."/>
            <person name="Palaniappan K."/>
            <person name="Mavromatis K."/>
            <person name="Liolios K."/>
            <person name="Brettin T."/>
            <person name="Fiebig A."/>
            <person name="Rohde M."/>
            <person name="Abt B."/>
            <person name="Goker M."/>
            <person name="Detter J.C."/>
            <person name="Woyke T."/>
            <person name="Bristow J."/>
            <person name="Eisen J.A."/>
            <person name="Markowitz V."/>
            <person name="Hugenholtz P."/>
            <person name="Kyrpides N.C."/>
            <person name="Klenk H.P."/>
            <person name="Lapidus A."/>
        </authorList>
    </citation>
    <scope>NUCLEOTIDE SEQUENCE [LARGE SCALE GENOMIC DNA]</scope>
    <source>
        <strain evidence="2">DSM 44963</strain>
    </source>
</reference>
<dbReference type="PROSITE" id="PS51257">
    <property type="entry name" value="PROKAR_LIPOPROTEIN"/>
    <property type="match status" value="1"/>
</dbReference>
<dbReference type="Proteomes" id="UP000004508">
    <property type="component" value="Unassembled WGS sequence"/>
</dbReference>
<dbReference type="AlphaFoldDB" id="D6U7R1"/>
<gene>
    <name evidence="1" type="ORF">Krac_0448</name>
</gene>
<comment type="caution">
    <text evidence="1">The sequence shown here is derived from an EMBL/GenBank/DDBJ whole genome shotgun (WGS) entry which is preliminary data.</text>
</comment>
<keyword evidence="2" id="KW-1185">Reference proteome</keyword>
<evidence type="ECO:0000313" key="1">
    <source>
        <dbReference type="EMBL" id="EFH79922.1"/>
    </source>
</evidence>
<dbReference type="RefSeq" id="WP_007922119.1">
    <property type="nucleotide sequence ID" value="NZ_ADVG01000005.1"/>
</dbReference>
<accession>D6U7R1</accession>
<proteinExistence type="predicted"/>
<name>D6U7R1_KTERA</name>
<organism evidence="1 2">
    <name type="scientific">Ktedonobacter racemifer DSM 44963</name>
    <dbReference type="NCBI Taxonomy" id="485913"/>
    <lineage>
        <taxon>Bacteria</taxon>
        <taxon>Bacillati</taxon>
        <taxon>Chloroflexota</taxon>
        <taxon>Ktedonobacteria</taxon>
        <taxon>Ktedonobacterales</taxon>
        <taxon>Ktedonobacteraceae</taxon>
        <taxon>Ktedonobacter</taxon>
    </lineage>
</organism>
<dbReference type="EMBL" id="ADVG01000005">
    <property type="protein sequence ID" value="EFH79922.1"/>
    <property type="molecule type" value="Genomic_DNA"/>
</dbReference>
<evidence type="ECO:0000313" key="2">
    <source>
        <dbReference type="Proteomes" id="UP000004508"/>
    </source>
</evidence>